<dbReference type="InterPro" id="IPR010982">
    <property type="entry name" value="Lambda_DNA-bd_dom_sf"/>
</dbReference>
<comment type="caution">
    <text evidence="2">The sequence shown here is derived from an EMBL/GenBank/DDBJ whole genome shotgun (WGS) entry which is preliminary data.</text>
</comment>
<sequence length="227" mass="26937">MKLNEQLKYERIHLGLSIQGLQKLIEQKTNHHYTKSTINSWEIKNHEISSKALIDVSNFYGISIDDLYNPDVDPKIDLNEEFEKFGYQISQLCGIHDITGFLQRYTIFNKINWIATPKYDFIFRIYYDYLLNVDHGNPFTLDSIYQSSRIWMKQTEYNSKGESEEDRIIKNLYTDSSGHLSIKDKRDPIKITHILENKEYILEDLAMFIENSNLKGMEISKWDYLEN</sequence>
<dbReference type="InterPro" id="IPR001387">
    <property type="entry name" value="Cro/C1-type_HTH"/>
</dbReference>
<dbReference type="SUPFAM" id="SSF47413">
    <property type="entry name" value="lambda repressor-like DNA-binding domains"/>
    <property type="match status" value="1"/>
</dbReference>
<organism evidence="2 3">
    <name type="scientific">Candidatus Companilactobacillus pullicola</name>
    <dbReference type="NCBI Taxonomy" id="2838523"/>
    <lineage>
        <taxon>Bacteria</taxon>
        <taxon>Bacillati</taxon>
        <taxon>Bacillota</taxon>
        <taxon>Bacilli</taxon>
        <taxon>Lactobacillales</taxon>
        <taxon>Lactobacillaceae</taxon>
        <taxon>Companilactobacillus</taxon>
    </lineage>
</organism>
<feature type="domain" description="HTH cro/C1-type" evidence="1">
    <location>
        <begin position="7"/>
        <end position="67"/>
    </location>
</feature>
<evidence type="ECO:0000313" key="3">
    <source>
        <dbReference type="Proteomes" id="UP000824013"/>
    </source>
</evidence>
<dbReference type="EMBL" id="DXCM01000031">
    <property type="protein sequence ID" value="HIY92292.1"/>
    <property type="molecule type" value="Genomic_DNA"/>
</dbReference>
<evidence type="ECO:0000313" key="2">
    <source>
        <dbReference type="EMBL" id="HIY92292.1"/>
    </source>
</evidence>
<dbReference type="AlphaFoldDB" id="A0A9D1ZLP8"/>
<dbReference type="Gene3D" id="1.10.260.40">
    <property type="entry name" value="lambda repressor-like DNA-binding domains"/>
    <property type="match status" value="1"/>
</dbReference>
<reference evidence="2" key="1">
    <citation type="journal article" date="2021" name="PeerJ">
        <title>Extensive microbial diversity within the chicken gut microbiome revealed by metagenomics and culture.</title>
        <authorList>
            <person name="Gilroy R."/>
            <person name="Ravi A."/>
            <person name="Getino M."/>
            <person name="Pursley I."/>
            <person name="Horton D.L."/>
            <person name="Alikhan N.F."/>
            <person name="Baker D."/>
            <person name="Gharbi K."/>
            <person name="Hall N."/>
            <person name="Watson M."/>
            <person name="Adriaenssens E.M."/>
            <person name="Foster-Nyarko E."/>
            <person name="Jarju S."/>
            <person name="Secka A."/>
            <person name="Antonio M."/>
            <person name="Oren A."/>
            <person name="Chaudhuri R.R."/>
            <person name="La Ragione R."/>
            <person name="Hildebrand F."/>
            <person name="Pallen M.J."/>
        </authorList>
    </citation>
    <scope>NUCLEOTIDE SEQUENCE</scope>
    <source>
        <strain evidence="2">3204</strain>
    </source>
</reference>
<protein>
    <submittedName>
        <fullName evidence="2">Helix-turn-helix domain-containing protein</fullName>
    </submittedName>
</protein>
<accession>A0A9D1ZLP8</accession>
<gene>
    <name evidence="2" type="ORF">H9820_05035</name>
</gene>
<evidence type="ECO:0000259" key="1">
    <source>
        <dbReference type="PROSITE" id="PS50943"/>
    </source>
</evidence>
<reference evidence="2" key="2">
    <citation type="submission" date="2021-04" db="EMBL/GenBank/DDBJ databases">
        <authorList>
            <person name="Gilroy R."/>
        </authorList>
    </citation>
    <scope>NUCLEOTIDE SEQUENCE</scope>
    <source>
        <strain evidence="2">3204</strain>
    </source>
</reference>
<name>A0A9D1ZLP8_9LACO</name>
<dbReference type="Proteomes" id="UP000824013">
    <property type="component" value="Unassembled WGS sequence"/>
</dbReference>
<dbReference type="CDD" id="cd00093">
    <property type="entry name" value="HTH_XRE"/>
    <property type="match status" value="1"/>
</dbReference>
<dbReference type="GO" id="GO:0003677">
    <property type="term" value="F:DNA binding"/>
    <property type="evidence" value="ECO:0007669"/>
    <property type="project" value="InterPro"/>
</dbReference>
<proteinExistence type="predicted"/>
<dbReference type="PROSITE" id="PS50943">
    <property type="entry name" value="HTH_CROC1"/>
    <property type="match status" value="1"/>
</dbReference>